<gene>
    <name evidence="2" type="ORF">ACFSBX_08440</name>
</gene>
<feature type="transmembrane region" description="Helical" evidence="1">
    <location>
        <begin position="32"/>
        <end position="49"/>
    </location>
</feature>
<dbReference type="RefSeq" id="WP_390277239.1">
    <property type="nucleotide sequence ID" value="NZ_JBHUDK010000006.1"/>
</dbReference>
<keyword evidence="1" id="KW-0812">Transmembrane</keyword>
<reference evidence="2 3" key="1">
    <citation type="journal article" date="2019" name="Int. J. Syst. Evol. Microbiol.">
        <title>The Global Catalogue of Microorganisms (GCM) 10K type strain sequencing project: providing services to taxonomists for standard genome sequencing and annotation.</title>
        <authorList>
            <consortium name="The Broad Institute Genomics Platform"/>
            <consortium name="The Broad Institute Genome Sequencing Center for Infectious Disease"/>
            <person name="Wu L."/>
            <person name="Ma J."/>
        </authorList>
    </citation>
    <scope>NUCLEOTIDE SEQUENCE [LARGE SCALE GENOMIC DNA]</scope>
    <source>
        <strain evidence="2 3">CGMCC 1.12121</strain>
    </source>
</reference>
<dbReference type="EMBL" id="JBHUDK010000006">
    <property type="protein sequence ID" value="MFD1598981.1"/>
    <property type="molecule type" value="Genomic_DNA"/>
</dbReference>
<proteinExistence type="predicted"/>
<name>A0ABD6CLN2_9EURY</name>
<dbReference type="Proteomes" id="UP001597085">
    <property type="component" value="Unassembled WGS sequence"/>
</dbReference>
<evidence type="ECO:0000313" key="2">
    <source>
        <dbReference type="EMBL" id="MFD1598981.1"/>
    </source>
</evidence>
<evidence type="ECO:0000313" key="3">
    <source>
        <dbReference type="Proteomes" id="UP001597085"/>
    </source>
</evidence>
<accession>A0ABD6CLN2</accession>
<feature type="transmembrane region" description="Helical" evidence="1">
    <location>
        <begin position="7"/>
        <end position="26"/>
    </location>
</feature>
<sequence>MNVRRQLYLAAMIGGSISYIFNVLAFTGEFNVIRWSVFMILFLLVFVGFEKLIAWTEQSASE</sequence>
<dbReference type="AlphaFoldDB" id="A0ABD6CLN2"/>
<keyword evidence="1" id="KW-1133">Transmembrane helix</keyword>
<keyword evidence="1" id="KW-0472">Membrane</keyword>
<protein>
    <submittedName>
        <fullName evidence="2">Uncharacterized protein</fullName>
    </submittedName>
</protein>
<evidence type="ECO:0000256" key="1">
    <source>
        <dbReference type="SAM" id="Phobius"/>
    </source>
</evidence>
<comment type="caution">
    <text evidence="2">The sequence shown here is derived from an EMBL/GenBank/DDBJ whole genome shotgun (WGS) entry which is preliminary data.</text>
</comment>
<organism evidence="2 3">
    <name type="scientific">Halobellus rarus</name>
    <dbReference type="NCBI Taxonomy" id="1126237"/>
    <lineage>
        <taxon>Archaea</taxon>
        <taxon>Methanobacteriati</taxon>
        <taxon>Methanobacteriota</taxon>
        <taxon>Stenosarchaea group</taxon>
        <taxon>Halobacteria</taxon>
        <taxon>Halobacteriales</taxon>
        <taxon>Haloferacaceae</taxon>
        <taxon>Halobellus</taxon>
    </lineage>
</organism>
<keyword evidence="3" id="KW-1185">Reference proteome</keyword>